<dbReference type="KEGG" id="samy:DB32_004110"/>
<gene>
    <name evidence="2" type="ORF">DB32_004110</name>
</gene>
<organism evidence="2 3">
    <name type="scientific">Sandaracinus amylolyticus</name>
    <dbReference type="NCBI Taxonomy" id="927083"/>
    <lineage>
        <taxon>Bacteria</taxon>
        <taxon>Pseudomonadati</taxon>
        <taxon>Myxococcota</taxon>
        <taxon>Polyangia</taxon>
        <taxon>Polyangiales</taxon>
        <taxon>Sandaracinaceae</taxon>
        <taxon>Sandaracinus</taxon>
    </lineage>
</organism>
<dbReference type="RefSeq" id="WP_053234258.1">
    <property type="nucleotide sequence ID" value="NZ_CP011125.1"/>
</dbReference>
<evidence type="ECO:0000313" key="3">
    <source>
        <dbReference type="Proteomes" id="UP000034883"/>
    </source>
</evidence>
<evidence type="ECO:0000313" key="2">
    <source>
        <dbReference type="EMBL" id="AKF06961.1"/>
    </source>
</evidence>
<feature type="compositionally biased region" description="Basic and acidic residues" evidence="1">
    <location>
        <begin position="1"/>
        <end position="12"/>
    </location>
</feature>
<dbReference type="STRING" id="927083.DB32_004110"/>
<proteinExistence type="predicted"/>
<dbReference type="Proteomes" id="UP000034883">
    <property type="component" value="Chromosome"/>
</dbReference>
<keyword evidence="3" id="KW-1185">Reference proteome</keyword>
<sequence>MSLRDSARRALGDDPITVPSITLPDAPRGGKARTTDRFSIPPEATRESSVERVSLDVRVEGRVEQVTLVLRDGELAWSCTDGSAGRESSGAPSSPWVRAALRWVLAEARPEPQVARPLRPVPSAAGDELVDRGRRLADALDDVVLAVVRAGITGRDSPSVREALDRVARGMVPVPNPVSRWIGRLERAMGAGDARTVARLLDGATRAGDDLRGARTGPIGRARAAAWLGAHGPSELERVVDRAMIELARESLDGIQRAAIERRYLLDLATGEVLCEERARSATPPSLGPCPRSLFVGLAEIEEGPAPRRVRILQYTVAIDVQPSELEKALAHAVRRASMLVDVYREALAASPALAEPVQLIGCTGVEDGFLVDAVGEPIPIARDEDPGAAAALDLLAKERPPAWIVGRLVDLEGAVRVVPCACGDASSVARLR</sequence>
<name>A0A0F6W463_9BACT</name>
<dbReference type="EMBL" id="CP011125">
    <property type="protein sequence ID" value="AKF06961.1"/>
    <property type="molecule type" value="Genomic_DNA"/>
</dbReference>
<dbReference type="AlphaFoldDB" id="A0A0F6W463"/>
<accession>A0A0F6W463</accession>
<feature type="region of interest" description="Disordered" evidence="1">
    <location>
        <begin position="1"/>
        <end position="37"/>
    </location>
</feature>
<evidence type="ECO:0000256" key="1">
    <source>
        <dbReference type="SAM" id="MobiDB-lite"/>
    </source>
</evidence>
<protein>
    <submittedName>
        <fullName evidence="2">Uncharacterized protein</fullName>
    </submittedName>
</protein>
<reference evidence="2 3" key="1">
    <citation type="submission" date="2015-03" db="EMBL/GenBank/DDBJ databases">
        <title>Genome assembly of Sandaracinus amylolyticus DSM 53668.</title>
        <authorList>
            <person name="Sharma G."/>
            <person name="Subramanian S."/>
        </authorList>
    </citation>
    <scope>NUCLEOTIDE SEQUENCE [LARGE SCALE GENOMIC DNA]</scope>
    <source>
        <strain evidence="2 3">DSM 53668</strain>
    </source>
</reference>